<dbReference type="STRING" id="48709.A0A1D2MEF6"/>
<comment type="similarity">
    <text evidence="3">Belongs to the HARBI1 family.</text>
</comment>
<name>A0A1D2MEF6_ORCCI</name>
<dbReference type="PANTHER" id="PTHR22930:SF85">
    <property type="entry name" value="GH03217P-RELATED"/>
    <property type="match status" value="1"/>
</dbReference>
<dbReference type="EMBL" id="LJIJ01001567">
    <property type="protein sequence ID" value="ODM91389.1"/>
    <property type="molecule type" value="Genomic_DNA"/>
</dbReference>
<evidence type="ECO:0000259" key="8">
    <source>
        <dbReference type="Pfam" id="PF13359"/>
    </source>
</evidence>
<evidence type="ECO:0000256" key="4">
    <source>
        <dbReference type="ARBA" id="ARBA00022722"/>
    </source>
</evidence>
<dbReference type="InterPro" id="IPR045249">
    <property type="entry name" value="HARBI1-like"/>
</dbReference>
<dbReference type="Pfam" id="PF13359">
    <property type="entry name" value="DDE_Tnp_4"/>
    <property type="match status" value="1"/>
</dbReference>
<comment type="cofactor">
    <cofactor evidence="1">
        <name>a divalent metal cation</name>
        <dbReference type="ChEBI" id="CHEBI:60240"/>
    </cofactor>
</comment>
<evidence type="ECO:0000313" key="9">
    <source>
        <dbReference type="EMBL" id="ODM91389.1"/>
    </source>
</evidence>
<sequence length="348" mass="39289">MSKKSVRVAATAAVCNNAAMEIVFGDSDKVANQAFDDAMDDVLILQTLRYVNPRQPLPKSDQWYTEILPSLDEIRFRHFIRVSRKDFAFIMQQIQDHACFKGPNSTQQLSIAKQLAITLYKLGIDGSGSSICNVAAFFGVGDGGTVMKVICRVLTAILAKEKEWIFWPNCDERKRIRYFMSDKLPGCIGYIDGSHITLDEAPVDDPESYFNRKQNYAIQLQAVCDNDKRIRNLTVGYPGSVHDARVFANSSIATSHNYFDEGEWIAGDSAYANTKFLVTPFKSNTAGVDDQRRKQFNRYFSGFRVNIECCFGSLKEIFQSLKGLRVRVDKKNGHRLACNWITACCVFI</sequence>
<proteinExistence type="inferred from homology"/>
<dbReference type="GO" id="GO:0016787">
    <property type="term" value="F:hydrolase activity"/>
    <property type="evidence" value="ECO:0007669"/>
    <property type="project" value="UniProtKB-KW"/>
</dbReference>
<comment type="subcellular location">
    <subcellularLocation>
        <location evidence="2">Nucleus</location>
    </subcellularLocation>
</comment>
<comment type="caution">
    <text evidence="9">The sequence shown here is derived from an EMBL/GenBank/DDBJ whole genome shotgun (WGS) entry which is preliminary data.</text>
</comment>
<dbReference type="GO" id="GO:0005634">
    <property type="term" value="C:nucleus"/>
    <property type="evidence" value="ECO:0007669"/>
    <property type="project" value="UniProtKB-SubCell"/>
</dbReference>
<dbReference type="PANTHER" id="PTHR22930">
    <property type="match status" value="1"/>
</dbReference>
<feature type="domain" description="DDE Tnp4" evidence="8">
    <location>
        <begin position="191"/>
        <end position="346"/>
    </location>
</feature>
<keyword evidence="7" id="KW-0539">Nucleus</keyword>
<dbReference type="OrthoDB" id="7788538at2759"/>
<keyword evidence="4" id="KW-0540">Nuclease</keyword>
<dbReference type="AlphaFoldDB" id="A0A1D2MEF6"/>
<evidence type="ECO:0000256" key="6">
    <source>
        <dbReference type="ARBA" id="ARBA00022801"/>
    </source>
</evidence>
<evidence type="ECO:0000256" key="5">
    <source>
        <dbReference type="ARBA" id="ARBA00022723"/>
    </source>
</evidence>
<evidence type="ECO:0000256" key="3">
    <source>
        <dbReference type="ARBA" id="ARBA00006958"/>
    </source>
</evidence>
<dbReference type="InterPro" id="IPR027806">
    <property type="entry name" value="HARBI1_dom"/>
</dbReference>
<protein>
    <submittedName>
        <fullName evidence="9">Putative nuclease HARBI1</fullName>
    </submittedName>
</protein>
<evidence type="ECO:0000313" key="10">
    <source>
        <dbReference type="Proteomes" id="UP000094527"/>
    </source>
</evidence>
<gene>
    <name evidence="9" type="ORF">Ocin01_15291</name>
</gene>
<evidence type="ECO:0000256" key="1">
    <source>
        <dbReference type="ARBA" id="ARBA00001968"/>
    </source>
</evidence>
<accession>A0A1D2MEF6</accession>
<evidence type="ECO:0000256" key="7">
    <source>
        <dbReference type="ARBA" id="ARBA00023242"/>
    </source>
</evidence>
<dbReference type="GO" id="GO:0046872">
    <property type="term" value="F:metal ion binding"/>
    <property type="evidence" value="ECO:0007669"/>
    <property type="project" value="UniProtKB-KW"/>
</dbReference>
<dbReference type="Proteomes" id="UP000094527">
    <property type="component" value="Unassembled WGS sequence"/>
</dbReference>
<dbReference type="GO" id="GO:0004518">
    <property type="term" value="F:nuclease activity"/>
    <property type="evidence" value="ECO:0007669"/>
    <property type="project" value="UniProtKB-KW"/>
</dbReference>
<dbReference type="OMA" id="LEWYGAY"/>
<evidence type="ECO:0000256" key="2">
    <source>
        <dbReference type="ARBA" id="ARBA00004123"/>
    </source>
</evidence>
<reference evidence="9 10" key="1">
    <citation type="journal article" date="2016" name="Genome Biol. Evol.">
        <title>Gene Family Evolution Reflects Adaptation to Soil Environmental Stressors in the Genome of the Collembolan Orchesella cincta.</title>
        <authorList>
            <person name="Faddeeva-Vakhrusheva A."/>
            <person name="Derks M.F."/>
            <person name="Anvar S.Y."/>
            <person name="Agamennone V."/>
            <person name="Suring W."/>
            <person name="Smit S."/>
            <person name="van Straalen N.M."/>
            <person name="Roelofs D."/>
        </authorList>
    </citation>
    <scope>NUCLEOTIDE SEQUENCE [LARGE SCALE GENOMIC DNA]</scope>
    <source>
        <tissue evidence="9">Mixed pool</tissue>
    </source>
</reference>
<keyword evidence="5" id="KW-0479">Metal-binding</keyword>
<organism evidence="9 10">
    <name type="scientific">Orchesella cincta</name>
    <name type="common">Springtail</name>
    <name type="synonym">Podura cincta</name>
    <dbReference type="NCBI Taxonomy" id="48709"/>
    <lineage>
        <taxon>Eukaryota</taxon>
        <taxon>Metazoa</taxon>
        <taxon>Ecdysozoa</taxon>
        <taxon>Arthropoda</taxon>
        <taxon>Hexapoda</taxon>
        <taxon>Collembola</taxon>
        <taxon>Entomobryomorpha</taxon>
        <taxon>Entomobryoidea</taxon>
        <taxon>Orchesellidae</taxon>
        <taxon>Orchesellinae</taxon>
        <taxon>Orchesella</taxon>
    </lineage>
</organism>
<keyword evidence="10" id="KW-1185">Reference proteome</keyword>
<keyword evidence="6" id="KW-0378">Hydrolase</keyword>